<accession>A0ABS4TX64</accession>
<dbReference type="PRINTS" id="PR00412">
    <property type="entry name" value="EPOXHYDRLASE"/>
</dbReference>
<organism evidence="2 3">
    <name type="scientific">Kibdelosporangium banguiense</name>
    <dbReference type="NCBI Taxonomy" id="1365924"/>
    <lineage>
        <taxon>Bacteria</taxon>
        <taxon>Bacillati</taxon>
        <taxon>Actinomycetota</taxon>
        <taxon>Actinomycetes</taxon>
        <taxon>Pseudonocardiales</taxon>
        <taxon>Pseudonocardiaceae</taxon>
        <taxon>Kibdelosporangium</taxon>
    </lineage>
</organism>
<dbReference type="Proteomes" id="UP001519332">
    <property type="component" value="Unassembled WGS sequence"/>
</dbReference>
<evidence type="ECO:0000313" key="3">
    <source>
        <dbReference type="Proteomes" id="UP001519332"/>
    </source>
</evidence>
<comment type="caution">
    <text evidence="2">The sequence shown here is derived from an EMBL/GenBank/DDBJ whole genome shotgun (WGS) entry which is preliminary data.</text>
</comment>
<dbReference type="InterPro" id="IPR050266">
    <property type="entry name" value="AB_hydrolase_sf"/>
</dbReference>
<dbReference type="InterPro" id="IPR029058">
    <property type="entry name" value="AB_hydrolase_fold"/>
</dbReference>
<dbReference type="PANTHER" id="PTHR43798:SF33">
    <property type="entry name" value="HYDROLASE, PUTATIVE (AFU_ORTHOLOGUE AFUA_2G14860)-RELATED"/>
    <property type="match status" value="1"/>
</dbReference>
<evidence type="ECO:0000313" key="2">
    <source>
        <dbReference type="EMBL" id="MBP2328584.1"/>
    </source>
</evidence>
<name>A0ABS4TX64_9PSEU</name>
<dbReference type="Gene3D" id="3.40.50.1820">
    <property type="entry name" value="alpha/beta hydrolase"/>
    <property type="match status" value="1"/>
</dbReference>
<gene>
    <name evidence="2" type="ORF">JOF56_008969</name>
</gene>
<proteinExistence type="predicted"/>
<dbReference type="SUPFAM" id="SSF53474">
    <property type="entry name" value="alpha/beta-Hydrolases"/>
    <property type="match status" value="1"/>
</dbReference>
<dbReference type="PANTHER" id="PTHR43798">
    <property type="entry name" value="MONOACYLGLYCEROL LIPASE"/>
    <property type="match status" value="1"/>
</dbReference>
<evidence type="ECO:0000259" key="1">
    <source>
        <dbReference type="Pfam" id="PF00561"/>
    </source>
</evidence>
<sequence>MDRTPRALAVSRGPYRLYVEVLGGTGAPVVLMHGFPDNVHLYDRLLPPLAGRRPVVRFDFLGWGRSDKPPGYPYTSANQAGDLDAVADAVATRLGTDQVVLVAHDASGPPAIDWALSNPSRVAALVLLNTYYHWMPGLRRPPAIALYSTPVVRAAARAVARRWPDLDRRLYVWQVGGFIRDPEVRRPLVAHLYEQYLSARPAFWRLNDDLLATVLSRRRRIGALRRFSPPVRVIFGARDRYLNPKVARRLAALFPNSELHLLDTAGHYVQVDEPRQVAELIAP</sequence>
<protein>
    <submittedName>
        <fullName evidence="2">Pimeloyl-ACP methyl ester carboxylesterase</fullName>
    </submittedName>
</protein>
<dbReference type="InterPro" id="IPR000073">
    <property type="entry name" value="AB_hydrolase_1"/>
</dbReference>
<keyword evidence="3" id="KW-1185">Reference proteome</keyword>
<reference evidence="2 3" key="1">
    <citation type="submission" date="2021-03" db="EMBL/GenBank/DDBJ databases">
        <title>Sequencing the genomes of 1000 actinobacteria strains.</title>
        <authorList>
            <person name="Klenk H.-P."/>
        </authorList>
    </citation>
    <scope>NUCLEOTIDE SEQUENCE [LARGE SCALE GENOMIC DNA]</scope>
    <source>
        <strain evidence="2 3">DSM 46670</strain>
    </source>
</reference>
<dbReference type="EMBL" id="JAGINW010000001">
    <property type="protein sequence ID" value="MBP2328584.1"/>
    <property type="molecule type" value="Genomic_DNA"/>
</dbReference>
<dbReference type="Pfam" id="PF00561">
    <property type="entry name" value="Abhydrolase_1"/>
    <property type="match status" value="1"/>
</dbReference>
<feature type="domain" description="AB hydrolase-1" evidence="1">
    <location>
        <begin position="28"/>
        <end position="274"/>
    </location>
</feature>
<dbReference type="InterPro" id="IPR000639">
    <property type="entry name" value="Epox_hydrolase-like"/>
</dbReference>